<dbReference type="InterPro" id="IPR008271">
    <property type="entry name" value="Ser/Thr_kinase_AS"/>
</dbReference>
<protein>
    <submittedName>
        <fullName evidence="8">PTI1-like tyrosine-protein kinase At3g15890 isoform X1</fullName>
    </submittedName>
</protein>
<dbReference type="KEGG" id="vra:106773057"/>
<dbReference type="SMART" id="SM00220">
    <property type="entry name" value="S_TKc"/>
    <property type="match status" value="1"/>
</dbReference>
<proteinExistence type="predicted"/>
<dbReference type="Gene3D" id="1.10.510.10">
    <property type="entry name" value="Transferase(Phosphotransferase) domain 1"/>
    <property type="match status" value="1"/>
</dbReference>
<keyword evidence="7" id="KW-1185">Reference proteome</keyword>
<dbReference type="GO" id="GO:0005524">
    <property type="term" value="F:ATP binding"/>
    <property type="evidence" value="ECO:0007669"/>
    <property type="project" value="UniProtKB-KW"/>
</dbReference>
<name>A0A3Q0FDN1_VIGRR</name>
<feature type="region of interest" description="Disordered" evidence="5">
    <location>
        <begin position="114"/>
        <end position="133"/>
    </location>
</feature>
<evidence type="ECO:0000256" key="1">
    <source>
        <dbReference type="ARBA" id="ARBA00022527"/>
    </source>
</evidence>
<dbReference type="FunFam" id="1.10.510.10:FF:000317">
    <property type="entry name" value="PTI1-like tyrosine-protein kinase At3g15890"/>
    <property type="match status" value="1"/>
</dbReference>
<dbReference type="Pfam" id="PF07714">
    <property type="entry name" value="PK_Tyr_Ser-Thr"/>
    <property type="match status" value="1"/>
</dbReference>
<dbReference type="SUPFAM" id="SSF56112">
    <property type="entry name" value="Protein kinase-like (PK-like)"/>
    <property type="match status" value="1"/>
</dbReference>
<dbReference type="PROSITE" id="PS50011">
    <property type="entry name" value="PROTEIN_KINASE_DOM"/>
    <property type="match status" value="1"/>
</dbReference>
<gene>
    <name evidence="8" type="primary">LOC106773057</name>
</gene>
<evidence type="ECO:0000259" key="6">
    <source>
        <dbReference type="PROSITE" id="PS50011"/>
    </source>
</evidence>
<keyword evidence="1" id="KW-0418">Kinase</keyword>
<dbReference type="AlphaFoldDB" id="A0A3Q0FDN1"/>
<organism evidence="7 8">
    <name type="scientific">Vigna radiata var. radiata</name>
    <name type="common">Mung bean</name>
    <name type="synonym">Phaseolus aureus</name>
    <dbReference type="NCBI Taxonomy" id="3916"/>
    <lineage>
        <taxon>Eukaryota</taxon>
        <taxon>Viridiplantae</taxon>
        <taxon>Streptophyta</taxon>
        <taxon>Embryophyta</taxon>
        <taxon>Tracheophyta</taxon>
        <taxon>Spermatophyta</taxon>
        <taxon>Magnoliopsida</taxon>
        <taxon>eudicotyledons</taxon>
        <taxon>Gunneridae</taxon>
        <taxon>Pentapetalae</taxon>
        <taxon>rosids</taxon>
        <taxon>fabids</taxon>
        <taxon>Fabales</taxon>
        <taxon>Fabaceae</taxon>
        <taxon>Papilionoideae</taxon>
        <taxon>50 kb inversion clade</taxon>
        <taxon>NPAAA clade</taxon>
        <taxon>indigoferoid/millettioid clade</taxon>
        <taxon>Phaseoleae</taxon>
        <taxon>Vigna</taxon>
    </lineage>
</organism>
<dbReference type="PANTHER" id="PTHR47989">
    <property type="entry name" value="OS01G0750732 PROTEIN"/>
    <property type="match status" value="1"/>
</dbReference>
<reference evidence="7" key="1">
    <citation type="journal article" date="2014" name="Nat. Commun.">
        <title>Genome sequence of mungbean and insights into evolution within Vigna species.</title>
        <authorList>
            <person name="Kang Y.J."/>
            <person name="Kim S.K."/>
            <person name="Kim M.Y."/>
            <person name="Lestari P."/>
            <person name="Kim K.H."/>
            <person name="Ha B.K."/>
            <person name="Jun T.H."/>
            <person name="Hwang W.J."/>
            <person name="Lee T."/>
            <person name="Lee J."/>
            <person name="Shim S."/>
            <person name="Yoon M.Y."/>
            <person name="Jang Y.E."/>
            <person name="Han K.S."/>
            <person name="Taeprayoon P."/>
            <person name="Yoon N."/>
            <person name="Somta P."/>
            <person name="Tanya P."/>
            <person name="Kim K.S."/>
            <person name="Gwag J.G."/>
            <person name="Moon J.K."/>
            <person name="Lee Y.H."/>
            <person name="Park B.S."/>
            <person name="Bombarely A."/>
            <person name="Doyle J.J."/>
            <person name="Jackson S.A."/>
            <person name="Schafleitner R."/>
            <person name="Srinives P."/>
            <person name="Varshney R.K."/>
            <person name="Lee S.H."/>
        </authorList>
    </citation>
    <scope>NUCLEOTIDE SEQUENCE [LARGE SCALE GENOMIC DNA]</scope>
    <source>
        <strain evidence="7">cv. VC1973A</strain>
    </source>
</reference>
<dbReference type="InterPro" id="IPR001245">
    <property type="entry name" value="Ser-Thr/Tyr_kinase_cat_dom"/>
</dbReference>
<keyword evidence="4" id="KW-0067">ATP-binding</keyword>
<keyword evidence="3" id="KW-0547">Nucleotide-binding</keyword>
<evidence type="ECO:0000256" key="4">
    <source>
        <dbReference type="ARBA" id="ARBA00022840"/>
    </source>
</evidence>
<dbReference type="OrthoDB" id="541276at2759"/>
<dbReference type="FunFam" id="3.30.200.20:FF:000178">
    <property type="entry name" value="serine/threonine-protein kinase PBS1-like"/>
    <property type="match status" value="1"/>
</dbReference>
<evidence type="ECO:0000313" key="7">
    <source>
        <dbReference type="Proteomes" id="UP000087766"/>
    </source>
</evidence>
<feature type="domain" description="Protein kinase" evidence="6">
    <location>
        <begin position="157"/>
        <end position="436"/>
    </location>
</feature>
<keyword evidence="1" id="KW-0723">Serine/threonine-protein kinase</keyword>
<dbReference type="Proteomes" id="UP000087766">
    <property type="component" value="Chromosome 9"/>
</dbReference>
<dbReference type="PANTHER" id="PTHR47989:SF1">
    <property type="entry name" value="PROTEIN KINASE DOMAIN-CONTAINING PROTEIN"/>
    <property type="match status" value="1"/>
</dbReference>
<reference evidence="8" key="2">
    <citation type="submission" date="2025-08" db="UniProtKB">
        <authorList>
            <consortium name="RefSeq"/>
        </authorList>
    </citation>
    <scope>IDENTIFICATION</scope>
    <source>
        <tissue evidence="8">Leaf</tissue>
    </source>
</reference>
<dbReference type="InterPro" id="IPR011009">
    <property type="entry name" value="Kinase-like_dom_sf"/>
</dbReference>
<evidence type="ECO:0000256" key="2">
    <source>
        <dbReference type="ARBA" id="ARBA00022679"/>
    </source>
</evidence>
<dbReference type="Gene3D" id="3.30.200.20">
    <property type="entry name" value="Phosphorylase Kinase, domain 1"/>
    <property type="match status" value="1"/>
</dbReference>
<accession>A0A3Q0FDN1</accession>
<sequence length="495" mass="55015">MDGRINAAIESSSGSISRKRKHSVVGFGSEVDSAIRSGTAPNSEVSSVNGFDRAVENDIKSITASNLETPVSVDSFGRTVENAMMSFAPNPPPLYGFAEVVDLAIISHVGFEEDQNETKESPGGTAYQGFPDARRGKEQPAWRVFSLEELKSATNNFKRDNMRGEGGFGSVYWGQLSDGSQIAVKRLYFRSEVTETFTVELEILARIRHKNLLSLRGYCAEGQERLIVYEYMQNLCLHSNLHGHHSLKCPLDWNRRMNIAIGSAEGIAYLHQQATPRIIHRDIKSSNVLLDSDFKARVADFGFAKLIPDGATHVTTKVMGTRGYLAPEYAMLGKAKASCDVYSFGVLLLELASGRRPAKMLNSTVRRSIVDWALPLVCEKKFSEIADPRLNGNYVEEELKRVVLVALMCAQDLPEKRPTMLDVVELLRGESKDKFSHIENSDMFRSRLAADGTSVAEDSLDYILDEKNLEHPLRKNASCFFGIVAIFKSRLEALF</sequence>
<evidence type="ECO:0000256" key="5">
    <source>
        <dbReference type="SAM" id="MobiDB-lite"/>
    </source>
</evidence>
<dbReference type="PROSITE" id="PS00108">
    <property type="entry name" value="PROTEIN_KINASE_ST"/>
    <property type="match status" value="1"/>
</dbReference>
<dbReference type="GO" id="GO:0004674">
    <property type="term" value="F:protein serine/threonine kinase activity"/>
    <property type="evidence" value="ECO:0007669"/>
    <property type="project" value="UniProtKB-KW"/>
</dbReference>
<dbReference type="InterPro" id="IPR000719">
    <property type="entry name" value="Prot_kinase_dom"/>
</dbReference>
<evidence type="ECO:0000256" key="3">
    <source>
        <dbReference type="ARBA" id="ARBA00022741"/>
    </source>
</evidence>
<dbReference type="STRING" id="3916.A0A3Q0FDN1"/>
<keyword evidence="2" id="KW-0808">Transferase</keyword>
<evidence type="ECO:0000313" key="8">
    <source>
        <dbReference type="RefSeq" id="XP_022642175.1"/>
    </source>
</evidence>
<dbReference type="RefSeq" id="XP_022642175.1">
    <property type="nucleotide sequence ID" value="XM_022786454.1"/>
</dbReference>
<dbReference type="GeneID" id="106773057"/>